<keyword evidence="2" id="KW-1185">Reference proteome</keyword>
<dbReference type="PANTHER" id="PTHR13282:SF6">
    <property type="entry name" value="PROTEIN FAM32A"/>
    <property type="match status" value="1"/>
</dbReference>
<accession>A0A183S6E8</accession>
<protein>
    <submittedName>
        <fullName evidence="3">Protein FAM32A-like</fullName>
    </submittedName>
</protein>
<proteinExistence type="inferred from homology"/>
<organism evidence="2 3">
    <name type="scientific">Schistosoma rodhaini</name>
    <dbReference type="NCBI Taxonomy" id="6188"/>
    <lineage>
        <taxon>Eukaryota</taxon>
        <taxon>Metazoa</taxon>
        <taxon>Spiralia</taxon>
        <taxon>Lophotrochozoa</taxon>
        <taxon>Platyhelminthes</taxon>
        <taxon>Trematoda</taxon>
        <taxon>Digenea</taxon>
        <taxon>Strigeidida</taxon>
        <taxon>Schistosomatoidea</taxon>
        <taxon>Schistosomatidae</taxon>
        <taxon>Schistosoma</taxon>
    </lineage>
</organism>
<evidence type="ECO:0000313" key="2">
    <source>
        <dbReference type="Proteomes" id="UP000050792"/>
    </source>
</evidence>
<dbReference type="AlphaFoldDB" id="A0A183S6E8"/>
<dbReference type="WBParaSite" id="SRDH1_55880.1">
    <property type="protein sequence ID" value="SRDH1_55880.1"/>
    <property type="gene ID" value="SRDH1_55880"/>
</dbReference>
<dbReference type="PANTHER" id="PTHR13282">
    <property type="entry name" value="PROTEIN FAM32A"/>
    <property type="match status" value="1"/>
</dbReference>
<dbReference type="Proteomes" id="UP000050792">
    <property type="component" value="Unassembled WGS sequence"/>
</dbReference>
<reference evidence="3" key="2">
    <citation type="submission" date="2023-11" db="UniProtKB">
        <authorList>
            <consortium name="WormBaseParasite"/>
        </authorList>
    </citation>
    <scope>IDENTIFICATION</scope>
</reference>
<evidence type="ECO:0000313" key="3">
    <source>
        <dbReference type="WBParaSite" id="SRDH1_55880.1"/>
    </source>
</evidence>
<dbReference type="InterPro" id="IPR013865">
    <property type="entry name" value="FAM32A"/>
</dbReference>
<dbReference type="Pfam" id="PF08555">
    <property type="entry name" value="FAM32A"/>
    <property type="match status" value="1"/>
</dbReference>
<reference evidence="2" key="1">
    <citation type="submission" date="2022-06" db="EMBL/GenBank/DDBJ databases">
        <authorList>
            <person name="Berger JAMES D."/>
            <person name="Berger JAMES D."/>
        </authorList>
    </citation>
    <scope>NUCLEOTIDE SEQUENCE [LARGE SCALE GENOMIC DNA]</scope>
</reference>
<comment type="similarity">
    <text evidence="1">Belongs to the FAM32 family.</text>
</comment>
<name>A0A183S6E8_9TREM</name>
<dbReference type="GO" id="GO:0005730">
    <property type="term" value="C:nucleolus"/>
    <property type="evidence" value="ECO:0007669"/>
    <property type="project" value="TreeGrafter"/>
</dbReference>
<sequence length="119" mass="13873">MSDYDDVLCSSLKLKSGQGIKKKKKKRSKKLSPNDLEVAVNTSEINPNDETVKEEKNSKPTYTNLTKSQVEWEKRRDKRILESVLSKADKSHKQRIIEFNNYLSTLTEHFDIQKVSWTK</sequence>
<evidence type="ECO:0000256" key="1">
    <source>
        <dbReference type="ARBA" id="ARBA00008948"/>
    </source>
</evidence>